<dbReference type="KEGG" id="npy:NPRO_06950"/>
<sequence>MKKKKGAPVVLIAILVIFVGVVAVMNANPASEEDPNLAARRANAEAQTASKRETPTKERMAMLVDSGTDQPTSEGGPTQPQGLSPVPVILLPENRMPAPVPDDNNITSQWYTEKSRLKNK</sequence>
<organism evidence="2 3">
    <name type="scientific">Candidatus Nitrosymbiomonas proteolyticus</name>
    <dbReference type="NCBI Taxonomy" id="2608984"/>
    <lineage>
        <taxon>Bacteria</taxon>
        <taxon>Bacillati</taxon>
        <taxon>Armatimonadota</taxon>
        <taxon>Armatimonadota incertae sedis</taxon>
        <taxon>Candidatus Nitrosymbiomonas</taxon>
    </lineage>
</organism>
<proteinExistence type="predicted"/>
<evidence type="ECO:0000256" key="1">
    <source>
        <dbReference type="SAM" id="MobiDB-lite"/>
    </source>
</evidence>
<evidence type="ECO:0000313" key="3">
    <source>
        <dbReference type="Proteomes" id="UP000662873"/>
    </source>
</evidence>
<dbReference type="Proteomes" id="UP000662873">
    <property type="component" value="Chromosome"/>
</dbReference>
<feature type="compositionally biased region" description="Basic and acidic residues" evidence="1">
    <location>
        <begin position="50"/>
        <end position="60"/>
    </location>
</feature>
<feature type="compositionally biased region" description="Polar residues" evidence="1">
    <location>
        <begin position="67"/>
        <end position="82"/>
    </location>
</feature>
<evidence type="ECO:0000313" key="2">
    <source>
        <dbReference type="EMBL" id="BBO23100.1"/>
    </source>
</evidence>
<dbReference type="AlphaFoldDB" id="A0A809R6C5"/>
<feature type="region of interest" description="Disordered" evidence="1">
    <location>
        <begin position="29"/>
        <end position="120"/>
    </location>
</feature>
<feature type="compositionally biased region" description="Low complexity" evidence="1">
    <location>
        <begin position="38"/>
        <end position="49"/>
    </location>
</feature>
<gene>
    <name evidence="2" type="ORF">NPRO_06950</name>
</gene>
<dbReference type="EMBL" id="AP021858">
    <property type="protein sequence ID" value="BBO23100.1"/>
    <property type="molecule type" value="Genomic_DNA"/>
</dbReference>
<accession>A0A809R6C5</accession>
<protein>
    <submittedName>
        <fullName evidence="2">Uncharacterized protein</fullName>
    </submittedName>
</protein>
<name>A0A809R6C5_9BACT</name>
<reference evidence="2" key="1">
    <citation type="journal article" name="DNA Res.">
        <title>The physiological potential of anammox bacteria as revealed by their core genome structure.</title>
        <authorList>
            <person name="Okubo T."/>
            <person name="Toyoda A."/>
            <person name="Fukuhara K."/>
            <person name="Uchiyama I."/>
            <person name="Harigaya Y."/>
            <person name="Kuroiwa M."/>
            <person name="Suzuki T."/>
            <person name="Murakami Y."/>
            <person name="Suwa Y."/>
            <person name="Takami H."/>
        </authorList>
    </citation>
    <scope>NUCLEOTIDE SEQUENCE</scope>
    <source>
        <strain evidence="2">317325-2</strain>
    </source>
</reference>